<keyword evidence="2" id="KW-1185">Reference proteome</keyword>
<dbReference type="Gene3D" id="3.40.50.12580">
    <property type="match status" value="1"/>
</dbReference>
<dbReference type="Pfam" id="PF04464">
    <property type="entry name" value="Glyphos_transf"/>
    <property type="match status" value="1"/>
</dbReference>
<gene>
    <name evidence="1" type="ORF">NHP164001_07890</name>
</gene>
<dbReference type="RefSeq" id="WP_369607289.1">
    <property type="nucleotide sequence ID" value="NZ_BAAFHN010000014.1"/>
</dbReference>
<dbReference type="EMBL" id="BAAFHN010000014">
    <property type="protein sequence ID" value="GAB0172773.1"/>
    <property type="molecule type" value="Genomic_DNA"/>
</dbReference>
<evidence type="ECO:0000313" key="2">
    <source>
        <dbReference type="Proteomes" id="UP001562457"/>
    </source>
</evidence>
<dbReference type="SUPFAM" id="SSF53756">
    <property type="entry name" value="UDP-Glycosyltransferase/glycogen phosphorylase"/>
    <property type="match status" value="1"/>
</dbReference>
<name>A0ABQ0D348_9HELI</name>
<organism evidence="1 2">
    <name type="scientific">Helicobacter trogontum</name>
    <dbReference type="NCBI Taxonomy" id="50960"/>
    <lineage>
        <taxon>Bacteria</taxon>
        <taxon>Pseudomonadati</taxon>
        <taxon>Campylobacterota</taxon>
        <taxon>Epsilonproteobacteria</taxon>
        <taxon>Campylobacterales</taxon>
        <taxon>Helicobacteraceae</taxon>
        <taxon>Helicobacter</taxon>
    </lineage>
</organism>
<reference evidence="1 2" key="1">
    <citation type="submission" date="2024-06" db="EMBL/GenBank/DDBJ databases">
        <title>Draft genome sequence of Helicobacter trogontum NHP16-4001.</title>
        <authorList>
            <person name="Rimbara E."/>
            <person name="Suzuki M."/>
        </authorList>
    </citation>
    <scope>NUCLEOTIDE SEQUENCE [LARGE SCALE GENOMIC DNA]</scope>
    <source>
        <strain evidence="1 2">NHP16-4001</strain>
    </source>
</reference>
<dbReference type="InterPro" id="IPR043148">
    <property type="entry name" value="TagF_C"/>
</dbReference>
<dbReference type="InterPro" id="IPR007554">
    <property type="entry name" value="Glycerophosphate_synth"/>
</dbReference>
<protein>
    <submittedName>
        <fullName evidence="1">CDP-glycerol glycerophosphotransferase family protein</fullName>
    </submittedName>
</protein>
<sequence length="398" mass="45549">MFYSEGPQYYGTFKPILDALDSLKHPYTYYTSSKNDPALQRLKFDNSLKNGKFMYIGEGNKAYSLLNKLRTDILVLTTPGLDVLHIRRNRGVAHYCHIVHSLSPMTYRVFGIDYFDSVLVANAAQADFVRNIESAHNVKRKHIAITGSTYLDDLFIQTQSLQSHTQDSTTRTILISPSWGKETLLSKYGLELLLPLAKSSYKIIIRPHPQSYISPDERRNIQSLQEALEDYKNVSWDQGAPNVHAFAKADMMISDFSSVIFDFVCLQGKPVLTIDNDMDLSGYDMADISRDSIWTFNVLDKIGRRISQEHFSNLQQICEDIFNSYCDNISTNAHEKLKMYLQETKEFLWQFPGNAGVQSAMEILKIEREIVEAKLKPQMSLVARLRELDDILIKGQQC</sequence>
<dbReference type="Proteomes" id="UP001562457">
    <property type="component" value="Unassembled WGS sequence"/>
</dbReference>
<proteinExistence type="predicted"/>
<comment type="caution">
    <text evidence="1">The sequence shown here is derived from an EMBL/GenBank/DDBJ whole genome shotgun (WGS) entry which is preliminary data.</text>
</comment>
<evidence type="ECO:0000313" key="1">
    <source>
        <dbReference type="EMBL" id="GAB0172773.1"/>
    </source>
</evidence>
<accession>A0ABQ0D348</accession>